<gene>
    <name evidence="2" type="ORF">Prudu_013318</name>
</gene>
<feature type="transmembrane region" description="Helical" evidence="1">
    <location>
        <begin position="37"/>
        <end position="58"/>
    </location>
</feature>
<dbReference type="AlphaFoldDB" id="A0A4Y1REJ3"/>
<name>A0A4Y1REJ3_PRUDU</name>
<evidence type="ECO:0000313" key="2">
    <source>
        <dbReference type="EMBL" id="BBH02671.1"/>
    </source>
</evidence>
<feature type="transmembrane region" description="Helical" evidence="1">
    <location>
        <begin position="7"/>
        <end position="25"/>
    </location>
</feature>
<reference evidence="2" key="1">
    <citation type="journal article" date="2019" name="Science">
        <title>Mutation of a bHLH transcription factor allowed almond domestication.</title>
        <authorList>
            <person name="Sanchez-Perez R."/>
            <person name="Pavan S."/>
            <person name="Mazzeo R."/>
            <person name="Moldovan C."/>
            <person name="Aiese Cigliano R."/>
            <person name="Del Cueto J."/>
            <person name="Ricciardi F."/>
            <person name="Lotti C."/>
            <person name="Ricciardi L."/>
            <person name="Dicenta F."/>
            <person name="Lopez-Marques R.L."/>
            <person name="Lindberg Moller B."/>
        </authorList>
    </citation>
    <scope>NUCLEOTIDE SEQUENCE</scope>
</reference>
<keyword evidence="1" id="KW-0812">Transmembrane</keyword>
<accession>A0A4Y1REJ3</accession>
<sequence length="253" mass="28972">MRPTSASVEWIFLATYLVLEILSAACDQASSPRRPHFALFGMLLAIAAVFISIGELIYRGKRERVVLRRRGMLWWFYHPPPPRHAPFGTLPDIYGLAAGISQCICSIVQYVYCLRHADSPLKASLLPAIFLICLVGSRLSNKRMNANTSSVEETSLHPIQEYYAPANIPFFDNQEVEVEGNIVGYQQQVMEPLLEPQLEPQLDMRYLKQLWYLDLSQLRSLKLGRQLLPHLPQLPHLQYLDLPQLPHLRPKED</sequence>
<keyword evidence="1" id="KW-1133">Transmembrane helix</keyword>
<dbReference type="PANTHER" id="PTHR48473">
    <property type="entry name" value="TIR DOMAIN-CONTAINING PROTEIN"/>
    <property type="match status" value="1"/>
</dbReference>
<keyword evidence="1" id="KW-0472">Membrane</keyword>
<proteinExistence type="predicted"/>
<dbReference type="PANTHER" id="PTHR48473:SF1">
    <property type="entry name" value="TIR DOMAIN-CONTAINING PROTEIN"/>
    <property type="match status" value="1"/>
</dbReference>
<evidence type="ECO:0000256" key="1">
    <source>
        <dbReference type="SAM" id="Phobius"/>
    </source>
</evidence>
<organism evidence="2">
    <name type="scientific">Prunus dulcis</name>
    <name type="common">Almond</name>
    <name type="synonym">Amygdalus dulcis</name>
    <dbReference type="NCBI Taxonomy" id="3755"/>
    <lineage>
        <taxon>Eukaryota</taxon>
        <taxon>Viridiplantae</taxon>
        <taxon>Streptophyta</taxon>
        <taxon>Embryophyta</taxon>
        <taxon>Tracheophyta</taxon>
        <taxon>Spermatophyta</taxon>
        <taxon>Magnoliopsida</taxon>
        <taxon>eudicotyledons</taxon>
        <taxon>Gunneridae</taxon>
        <taxon>Pentapetalae</taxon>
        <taxon>rosids</taxon>
        <taxon>fabids</taxon>
        <taxon>Rosales</taxon>
        <taxon>Rosaceae</taxon>
        <taxon>Amygdaloideae</taxon>
        <taxon>Amygdaleae</taxon>
        <taxon>Prunus</taxon>
    </lineage>
</organism>
<dbReference type="EMBL" id="AP019301">
    <property type="protein sequence ID" value="BBH02671.1"/>
    <property type="molecule type" value="Genomic_DNA"/>
</dbReference>
<protein>
    <submittedName>
        <fullName evidence="2">Toll-Interleukin-Resistance domain family protein</fullName>
    </submittedName>
</protein>